<dbReference type="CDD" id="cd19510">
    <property type="entry name" value="RecA-like_BCS1"/>
    <property type="match status" value="1"/>
</dbReference>
<evidence type="ECO:0000256" key="3">
    <source>
        <dbReference type="ARBA" id="ARBA00022842"/>
    </source>
</evidence>
<dbReference type="InterPro" id="IPR003593">
    <property type="entry name" value="AAA+_ATPase"/>
</dbReference>
<dbReference type="InterPro" id="IPR027417">
    <property type="entry name" value="P-loop_NTPase"/>
</dbReference>
<keyword evidence="3" id="KW-0460">Magnesium</keyword>
<dbReference type="Pfam" id="PF00004">
    <property type="entry name" value="AAA"/>
    <property type="match status" value="1"/>
</dbReference>
<dbReference type="PANTHER" id="PTHR23070">
    <property type="entry name" value="BCS1 AAA-TYPE ATPASE"/>
    <property type="match status" value="1"/>
</dbReference>
<keyword evidence="6" id="KW-0812">Transmembrane</keyword>
<evidence type="ECO:0000256" key="1">
    <source>
        <dbReference type="ARBA" id="ARBA00001946"/>
    </source>
</evidence>
<evidence type="ECO:0000256" key="4">
    <source>
        <dbReference type="ARBA" id="ARBA00049360"/>
    </source>
</evidence>
<dbReference type="InterPro" id="IPR003959">
    <property type="entry name" value="ATPase_AAA_core"/>
</dbReference>
<comment type="similarity">
    <text evidence="2">Belongs to the AAA ATPase family. BCS1 subfamily.</text>
</comment>
<feature type="region of interest" description="Disordered" evidence="5">
    <location>
        <begin position="266"/>
        <end position="286"/>
    </location>
</feature>
<evidence type="ECO:0000313" key="9">
    <source>
        <dbReference type="Proteomes" id="UP000604825"/>
    </source>
</evidence>
<comment type="cofactor">
    <cofactor evidence="1">
        <name>Mg(2+)</name>
        <dbReference type="ChEBI" id="CHEBI:18420"/>
    </cofactor>
</comment>
<dbReference type="InterPro" id="IPR050747">
    <property type="entry name" value="Mitochondrial_chaperone_BCS1"/>
</dbReference>
<dbReference type="OrthoDB" id="10251412at2759"/>
<comment type="catalytic activity">
    <reaction evidence="4">
        <text>ATP + H2O = ADP + phosphate + H(+)</text>
        <dbReference type="Rhea" id="RHEA:13065"/>
        <dbReference type="ChEBI" id="CHEBI:15377"/>
        <dbReference type="ChEBI" id="CHEBI:15378"/>
        <dbReference type="ChEBI" id="CHEBI:30616"/>
        <dbReference type="ChEBI" id="CHEBI:43474"/>
        <dbReference type="ChEBI" id="CHEBI:456216"/>
    </reaction>
</comment>
<proteinExistence type="inferred from homology"/>
<feature type="transmembrane region" description="Helical" evidence="6">
    <location>
        <begin position="6"/>
        <end position="26"/>
    </location>
</feature>
<evidence type="ECO:0000256" key="2">
    <source>
        <dbReference type="ARBA" id="ARBA00007448"/>
    </source>
</evidence>
<dbReference type="InterPro" id="IPR025753">
    <property type="entry name" value="AAA_N_dom"/>
</dbReference>
<dbReference type="AlphaFoldDB" id="A0A811QFT5"/>
<keyword evidence="9" id="KW-1185">Reference proteome</keyword>
<comment type="caution">
    <text evidence="8">The sequence shown here is derived from an EMBL/GenBank/DDBJ whole genome shotgun (WGS) entry which is preliminary data.</text>
</comment>
<dbReference type="InterPro" id="IPR058017">
    <property type="entry name" value="At3g28540-like_C"/>
</dbReference>
<dbReference type="GO" id="GO:0005524">
    <property type="term" value="F:ATP binding"/>
    <property type="evidence" value="ECO:0007669"/>
    <property type="project" value="InterPro"/>
</dbReference>
<organism evidence="8 9">
    <name type="scientific">Miscanthus lutarioriparius</name>
    <dbReference type="NCBI Taxonomy" id="422564"/>
    <lineage>
        <taxon>Eukaryota</taxon>
        <taxon>Viridiplantae</taxon>
        <taxon>Streptophyta</taxon>
        <taxon>Embryophyta</taxon>
        <taxon>Tracheophyta</taxon>
        <taxon>Spermatophyta</taxon>
        <taxon>Magnoliopsida</taxon>
        <taxon>Liliopsida</taxon>
        <taxon>Poales</taxon>
        <taxon>Poaceae</taxon>
        <taxon>PACMAD clade</taxon>
        <taxon>Panicoideae</taxon>
        <taxon>Andropogonodae</taxon>
        <taxon>Andropogoneae</taxon>
        <taxon>Saccharinae</taxon>
        <taxon>Miscanthus</taxon>
    </lineage>
</organism>
<accession>A0A811QFT5</accession>
<evidence type="ECO:0000256" key="6">
    <source>
        <dbReference type="SAM" id="Phobius"/>
    </source>
</evidence>
<keyword evidence="6" id="KW-1133">Transmembrane helix</keyword>
<dbReference type="SMART" id="SM00382">
    <property type="entry name" value="AAA"/>
    <property type="match status" value="1"/>
</dbReference>
<evidence type="ECO:0000259" key="7">
    <source>
        <dbReference type="SMART" id="SM00382"/>
    </source>
</evidence>
<dbReference type="Pfam" id="PF14363">
    <property type="entry name" value="AAA_assoc"/>
    <property type="match status" value="1"/>
</dbReference>
<dbReference type="Gene3D" id="6.10.280.40">
    <property type="match status" value="1"/>
</dbReference>
<dbReference type="Proteomes" id="UP000604825">
    <property type="component" value="Unassembled WGS sequence"/>
</dbReference>
<sequence>MAIKDFWAGIGSALAFLLALITMAMNQSRIKLLINKISVYFNPYEKITIPEHGAERFQRSDLFVVIEAYLSDLCRELGARKLKAELESHMQKPQVSVDDDLEIIDTFMWCHALVGRDVIAQNRQRRLFTNNPSSRWSSYGGGHKTIWSHMDFRHPAKFDTLAMEPAKKEEIKDDLNAFKVGKSYYDKVGKAWKRGYLLFGPPGTGKSMMIAAMANHLNYDIYDLELTAVKNNTELRKLLTETKGKSIIVIEDIDCSVDLTNKRRDMKADKKSDDQSDVKTMLQKKEDEKDDEASKLTLSGVLSFIDGLWSACCEERIFVFTTNYKDKLDPALIRRGRMDMHIEMSYCRYEAFKVLAHNYLDIDERQFFELFGEIHRLLEQVDMSPADVAEHLIRTEKKDAGACLERLVRDLKKLNAQKNPAADCPPQDPVLTVTPDLNPTVINIFEKARDSTLES</sequence>
<dbReference type="Gene3D" id="3.40.50.300">
    <property type="entry name" value="P-loop containing nucleotide triphosphate hydrolases"/>
    <property type="match status" value="1"/>
</dbReference>
<reference evidence="8" key="1">
    <citation type="submission" date="2020-10" db="EMBL/GenBank/DDBJ databases">
        <authorList>
            <person name="Han B."/>
            <person name="Lu T."/>
            <person name="Zhao Q."/>
            <person name="Huang X."/>
            <person name="Zhao Y."/>
        </authorList>
    </citation>
    <scope>NUCLEOTIDE SEQUENCE</scope>
</reference>
<dbReference type="GO" id="GO:0006950">
    <property type="term" value="P:response to stress"/>
    <property type="evidence" value="ECO:0007669"/>
    <property type="project" value="UniProtKB-ARBA"/>
</dbReference>
<dbReference type="SUPFAM" id="SSF52540">
    <property type="entry name" value="P-loop containing nucleoside triphosphate hydrolases"/>
    <property type="match status" value="1"/>
</dbReference>
<dbReference type="EMBL" id="CAJGYO010000010">
    <property type="protein sequence ID" value="CAD6256319.1"/>
    <property type="molecule type" value="Genomic_DNA"/>
</dbReference>
<protein>
    <recommendedName>
        <fullName evidence="7">AAA+ ATPase domain-containing protein</fullName>
    </recommendedName>
</protein>
<dbReference type="Pfam" id="PF25568">
    <property type="entry name" value="AAA_lid_At3g28540"/>
    <property type="match status" value="1"/>
</dbReference>
<keyword evidence="6" id="KW-0472">Membrane</keyword>
<evidence type="ECO:0000313" key="8">
    <source>
        <dbReference type="EMBL" id="CAD6256319.1"/>
    </source>
</evidence>
<feature type="domain" description="AAA+ ATPase" evidence="7">
    <location>
        <begin position="192"/>
        <end position="348"/>
    </location>
</feature>
<evidence type="ECO:0000256" key="5">
    <source>
        <dbReference type="SAM" id="MobiDB-lite"/>
    </source>
</evidence>
<dbReference type="GO" id="GO:0016887">
    <property type="term" value="F:ATP hydrolysis activity"/>
    <property type="evidence" value="ECO:0007669"/>
    <property type="project" value="InterPro"/>
</dbReference>
<gene>
    <name evidence="8" type="ORF">NCGR_LOCUS39827</name>
</gene>
<name>A0A811QFT5_9POAL</name>